<dbReference type="GO" id="GO:0007219">
    <property type="term" value="P:Notch signaling pathway"/>
    <property type="evidence" value="ECO:0007669"/>
    <property type="project" value="UniProtKB-KW"/>
</dbReference>
<keyword evidence="5 12" id="KW-0732">Signal</keyword>
<evidence type="ECO:0000256" key="10">
    <source>
        <dbReference type="SAM" id="MobiDB-lite"/>
    </source>
</evidence>
<comment type="subcellular location">
    <subcellularLocation>
        <location evidence="1">Membrane</location>
        <topology evidence="1">Single-pass type I membrane protein</topology>
    </subcellularLocation>
</comment>
<dbReference type="Proteomes" id="UP000355283">
    <property type="component" value="Unassembled WGS sequence"/>
</dbReference>
<evidence type="ECO:0000313" key="15">
    <source>
        <dbReference type="Proteomes" id="UP000355283"/>
    </source>
</evidence>
<evidence type="ECO:0000313" key="14">
    <source>
        <dbReference type="EMBL" id="TFJ81365.1"/>
    </source>
</evidence>
<evidence type="ECO:0000256" key="8">
    <source>
        <dbReference type="ARBA" id="ARBA00023136"/>
    </source>
</evidence>
<dbReference type="PANTHER" id="PTHR21092:SF0">
    <property type="entry name" value="NICASTRIN"/>
    <property type="match status" value="1"/>
</dbReference>
<feature type="compositionally biased region" description="Polar residues" evidence="10">
    <location>
        <begin position="139"/>
        <end position="152"/>
    </location>
</feature>
<accession>A0A4D9CV36</accession>
<evidence type="ECO:0000256" key="5">
    <source>
        <dbReference type="ARBA" id="ARBA00022729"/>
    </source>
</evidence>
<evidence type="ECO:0000259" key="13">
    <source>
        <dbReference type="Pfam" id="PF18266"/>
    </source>
</evidence>
<feature type="signal peptide" evidence="12">
    <location>
        <begin position="1"/>
        <end position="26"/>
    </location>
</feature>
<evidence type="ECO:0000256" key="7">
    <source>
        <dbReference type="ARBA" id="ARBA00022989"/>
    </source>
</evidence>
<keyword evidence="15" id="KW-1185">Reference proteome</keyword>
<comment type="similarity">
    <text evidence="2">Belongs to the nicastrin family.</text>
</comment>
<dbReference type="SUPFAM" id="SSF53187">
    <property type="entry name" value="Zn-dependent exopeptidases"/>
    <property type="match status" value="1"/>
</dbReference>
<dbReference type="InterPro" id="IPR041084">
    <property type="entry name" value="Ncstrn_small"/>
</dbReference>
<organism evidence="14 15">
    <name type="scientific">Nannochloropsis salina CCMP1776</name>
    <dbReference type="NCBI Taxonomy" id="1027361"/>
    <lineage>
        <taxon>Eukaryota</taxon>
        <taxon>Sar</taxon>
        <taxon>Stramenopiles</taxon>
        <taxon>Ochrophyta</taxon>
        <taxon>Eustigmatophyceae</taxon>
        <taxon>Eustigmatales</taxon>
        <taxon>Monodopsidaceae</taxon>
        <taxon>Microchloropsis</taxon>
        <taxon>Microchloropsis salina</taxon>
    </lineage>
</organism>
<dbReference type="InterPro" id="IPR008710">
    <property type="entry name" value="Nicastrin"/>
</dbReference>
<dbReference type="OrthoDB" id="10265862at2759"/>
<evidence type="ECO:0000256" key="9">
    <source>
        <dbReference type="ARBA" id="ARBA00023180"/>
    </source>
</evidence>
<evidence type="ECO:0000256" key="12">
    <source>
        <dbReference type="SAM" id="SignalP"/>
    </source>
</evidence>
<protein>
    <recommendedName>
        <fullName evidence="3">Nicastrin</fullName>
    </recommendedName>
</protein>
<reference evidence="14 15" key="1">
    <citation type="submission" date="2019-01" db="EMBL/GenBank/DDBJ databases">
        <title>Nuclear Genome Assembly of the Microalgal Biofuel strain Nannochloropsis salina CCMP1776.</title>
        <authorList>
            <person name="Hovde B."/>
        </authorList>
    </citation>
    <scope>NUCLEOTIDE SEQUENCE [LARGE SCALE GENOMIC DNA]</scope>
    <source>
        <strain evidence="14 15">CCMP1776</strain>
    </source>
</reference>
<dbReference type="AlphaFoldDB" id="A0A4D9CV36"/>
<evidence type="ECO:0000256" key="6">
    <source>
        <dbReference type="ARBA" id="ARBA00022976"/>
    </source>
</evidence>
<sequence length="782" mass="81797">MLPRARQASIALTLLVGIRIPFSTLAEYDGIHLGKGLLKEVTQAPCVRLFSSQGTVGCRTRSREGATAPLYYLSGFGEDDQHEYVNLEEGVAVVMPASMLNSTVLEFLKAQSPARTRGVIVLEESKDMAADFERDSVSPDVSTPQGDSTPSAAFTVGPDHAWNPRGSGLLNQKHDFPVVLASVDGDSSGVGAAQVKTWAQHNGGLGAGPLPRYKAKFDFYFGPDAPSTRAEPDLTSADCLSWRDVAGNPAPQCLPIGGQSVWGTFGGRTGLQTKPSVLLTTAMDGLSFFHERTPAANEAVASILTLLAATSALKNASRAGALDLDAAPYNLAVAFFQADEWGFAGSRRFARDISPGGVDCPATIPDNSSRDGSGACVGPDGIYPSMAFKDLAEKGFVHVLAVDQVGVLGTGGQAGSLPLTALYDKAPPTAVLDAIDRAAASMAPSQAVMVTSLDGSGALPPSPFTSFARGTPALSGAILTGYGKTFIDPRYHSHEDTAAVLDPTALSSVATLVARAFWKLAAGPGEGAASAAELEAIGVEPAFVSDLLDCLTRDWDCPAMKAFRDSEISNLKDYLQMSYLYTPPVPRPPTYYAGVLAPYQGLPLVQHLDDSSHAEGVDTGIYAAWPAGQVFPVGAQDKAYVIPKPLEAFLRAWLGHTLGQGGEDAPVACQGPSDCSDLTCDAGLSTRECVLDACVCRTAAFYHTALDPGLAPLPEPGLFAVSDPAAPNWAEPNWEDIGLAVFPDAGSRMEATALGVGVGVAALSVVGALVLQRSLIKHHYFD</sequence>
<keyword evidence="7 11" id="KW-1133">Transmembrane helix</keyword>
<dbReference type="Gene3D" id="3.40.630.10">
    <property type="entry name" value="Zn peptidases"/>
    <property type="match status" value="1"/>
</dbReference>
<dbReference type="GO" id="GO:0016485">
    <property type="term" value="P:protein processing"/>
    <property type="evidence" value="ECO:0007669"/>
    <property type="project" value="InterPro"/>
</dbReference>
<feature type="region of interest" description="Disordered" evidence="10">
    <location>
        <begin position="133"/>
        <end position="155"/>
    </location>
</feature>
<keyword evidence="8 11" id="KW-0472">Membrane</keyword>
<gene>
    <name evidence="14" type="ORF">NSK_007326</name>
</gene>
<keyword evidence="6" id="KW-0914">Notch signaling pathway</keyword>
<evidence type="ECO:0000256" key="11">
    <source>
        <dbReference type="SAM" id="Phobius"/>
    </source>
</evidence>
<evidence type="ECO:0000256" key="3">
    <source>
        <dbReference type="ARBA" id="ARBA00015303"/>
    </source>
</evidence>
<feature type="domain" description="Nicastrin small lobe" evidence="13">
    <location>
        <begin position="45"/>
        <end position="197"/>
    </location>
</feature>
<proteinExistence type="inferred from homology"/>
<name>A0A4D9CV36_9STRA</name>
<keyword evidence="4 11" id="KW-0812">Transmembrane</keyword>
<evidence type="ECO:0000256" key="1">
    <source>
        <dbReference type="ARBA" id="ARBA00004479"/>
    </source>
</evidence>
<keyword evidence="9" id="KW-0325">Glycoprotein</keyword>
<dbReference type="Pfam" id="PF05450">
    <property type="entry name" value="Nicastrin"/>
    <property type="match status" value="1"/>
</dbReference>
<comment type="caution">
    <text evidence="14">The sequence shown here is derived from an EMBL/GenBank/DDBJ whole genome shotgun (WGS) entry which is preliminary data.</text>
</comment>
<dbReference type="GO" id="GO:0005886">
    <property type="term" value="C:plasma membrane"/>
    <property type="evidence" value="ECO:0007669"/>
    <property type="project" value="TreeGrafter"/>
</dbReference>
<dbReference type="Pfam" id="PF18266">
    <property type="entry name" value="Ncstrn_small"/>
    <property type="match status" value="1"/>
</dbReference>
<evidence type="ECO:0000256" key="4">
    <source>
        <dbReference type="ARBA" id="ARBA00022692"/>
    </source>
</evidence>
<evidence type="ECO:0000256" key="2">
    <source>
        <dbReference type="ARBA" id="ARBA00007717"/>
    </source>
</evidence>
<dbReference type="PANTHER" id="PTHR21092">
    <property type="entry name" value="NICASTRIN"/>
    <property type="match status" value="1"/>
</dbReference>
<feature type="transmembrane region" description="Helical" evidence="11">
    <location>
        <begin position="751"/>
        <end position="771"/>
    </location>
</feature>
<feature type="chain" id="PRO_5020021770" description="Nicastrin" evidence="12">
    <location>
        <begin position="27"/>
        <end position="782"/>
    </location>
</feature>
<dbReference type="EMBL" id="SDOX01000128">
    <property type="protein sequence ID" value="TFJ81365.1"/>
    <property type="molecule type" value="Genomic_DNA"/>
</dbReference>